<feature type="domain" description="BTB" evidence="1">
    <location>
        <begin position="32"/>
        <end position="102"/>
    </location>
</feature>
<keyword evidence="3" id="KW-1185">Reference proteome</keyword>
<evidence type="ECO:0000259" key="1">
    <source>
        <dbReference type="PROSITE" id="PS50097"/>
    </source>
</evidence>
<dbReference type="SMART" id="SM00225">
    <property type="entry name" value="BTB"/>
    <property type="match status" value="1"/>
</dbReference>
<dbReference type="EMBL" id="JAOPGA020001203">
    <property type="protein sequence ID" value="KAL0486138.1"/>
    <property type="molecule type" value="Genomic_DNA"/>
</dbReference>
<dbReference type="Pfam" id="PF00651">
    <property type="entry name" value="BTB"/>
    <property type="match status" value="1"/>
</dbReference>
<dbReference type="AlphaFoldDB" id="A0AAW2Z8I3"/>
<dbReference type="InterPro" id="IPR051481">
    <property type="entry name" value="BTB-POZ/Galectin-3-binding"/>
</dbReference>
<accession>A0AAW2Z8I3</accession>
<dbReference type="Gene3D" id="3.30.710.10">
    <property type="entry name" value="Potassium Channel Kv1.1, Chain A"/>
    <property type="match status" value="1"/>
</dbReference>
<proteinExistence type="predicted"/>
<evidence type="ECO:0000313" key="3">
    <source>
        <dbReference type="Proteomes" id="UP001431209"/>
    </source>
</evidence>
<comment type="caution">
    <text evidence="2">The sequence shown here is derived from an EMBL/GenBank/DDBJ whole genome shotgun (WGS) entry which is preliminary data.</text>
</comment>
<reference evidence="2 3" key="1">
    <citation type="submission" date="2024-03" db="EMBL/GenBank/DDBJ databases">
        <title>The Acrasis kona genome and developmental transcriptomes reveal deep origins of eukaryotic multicellular pathways.</title>
        <authorList>
            <person name="Sheikh S."/>
            <person name="Fu C.-J."/>
            <person name="Brown M.W."/>
            <person name="Baldauf S.L."/>
        </authorList>
    </citation>
    <scope>NUCLEOTIDE SEQUENCE [LARGE SCALE GENOMIC DNA]</scope>
    <source>
        <strain evidence="2 3">ATCC MYA-3509</strain>
    </source>
</reference>
<name>A0AAW2Z8I3_9EUKA</name>
<dbReference type="PROSITE" id="PS50097">
    <property type="entry name" value="BTB"/>
    <property type="match status" value="1"/>
</dbReference>
<gene>
    <name evidence="2" type="ORF">AKO1_001798</name>
</gene>
<dbReference type="InterPro" id="IPR011333">
    <property type="entry name" value="SKP1/BTB/POZ_sf"/>
</dbReference>
<organism evidence="2 3">
    <name type="scientific">Acrasis kona</name>
    <dbReference type="NCBI Taxonomy" id="1008807"/>
    <lineage>
        <taxon>Eukaryota</taxon>
        <taxon>Discoba</taxon>
        <taxon>Heterolobosea</taxon>
        <taxon>Tetramitia</taxon>
        <taxon>Eutetramitia</taxon>
        <taxon>Acrasidae</taxon>
        <taxon>Acrasis</taxon>
    </lineage>
</organism>
<dbReference type="PANTHER" id="PTHR24410">
    <property type="entry name" value="HL07962P-RELATED"/>
    <property type="match status" value="1"/>
</dbReference>
<sequence length="365" mass="41558">MSSKGAQEEYITLEFGKYGSLCDAFNNKDSFSDFNILFSSSGNVIFAHRLLLSIHSRVFSAMLSSSMTESTSRELIIQDEEEEPALTALIKSMYYGTINISSQNVIHTINVASKYEMLEQKNVLCNWFALNVDETNVLECLLLESDEDENPVRVAAKSYFHSNSLQLLRGDFFLIMQFEVFQTLLNYLTHPGTRNESHRAAERWLRSDEQRMVHQVELNCLIERNSILTFLPDQHVVLSYEKSAMERIDLDGTAKLNYSAHRLTSTLMWRVSIENICGVVAVGIANDENHVLLGCGYVCENHVESWSKLTFENGHVVTILYDPIEERISFFDIYNNVHTILNVASGLYPCVHTTHVGDSVRFLLP</sequence>
<dbReference type="PANTHER" id="PTHR24410:SF23">
    <property type="entry name" value="BTB DOMAIN-CONTAINING PROTEIN-RELATED"/>
    <property type="match status" value="1"/>
</dbReference>
<dbReference type="CDD" id="cd18186">
    <property type="entry name" value="BTB_POZ_ZBTB_KLHL-like"/>
    <property type="match status" value="1"/>
</dbReference>
<dbReference type="InterPro" id="IPR000210">
    <property type="entry name" value="BTB/POZ_dom"/>
</dbReference>
<dbReference type="SUPFAM" id="SSF54695">
    <property type="entry name" value="POZ domain"/>
    <property type="match status" value="1"/>
</dbReference>
<dbReference type="Proteomes" id="UP001431209">
    <property type="component" value="Unassembled WGS sequence"/>
</dbReference>
<evidence type="ECO:0000313" key="2">
    <source>
        <dbReference type="EMBL" id="KAL0486138.1"/>
    </source>
</evidence>
<protein>
    <recommendedName>
        <fullName evidence="1">BTB domain-containing protein</fullName>
    </recommendedName>
</protein>